<reference evidence="1 2" key="1">
    <citation type="submission" date="2015-12" db="EMBL/GenBank/DDBJ databases">
        <title>The genome of Folsomia candida.</title>
        <authorList>
            <person name="Faddeeva A."/>
            <person name="Derks M.F."/>
            <person name="Anvar Y."/>
            <person name="Smit S."/>
            <person name="Van Straalen N."/>
            <person name="Roelofs D."/>
        </authorList>
    </citation>
    <scope>NUCLEOTIDE SEQUENCE [LARGE SCALE GENOMIC DNA]</scope>
    <source>
        <strain evidence="1 2">VU population</strain>
        <tissue evidence="1">Whole body</tissue>
    </source>
</reference>
<dbReference type="InterPro" id="IPR012677">
    <property type="entry name" value="Nucleotide-bd_a/b_plait_sf"/>
</dbReference>
<keyword evidence="1" id="KW-0418">Kinase</keyword>
<dbReference type="GO" id="GO:0003676">
    <property type="term" value="F:nucleic acid binding"/>
    <property type="evidence" value="ECO:0007669"/>
    <property type="project" value="InterPro"/>
</dbReference>
<dbReference type="SUPFAM" id="SSF53300">
    <property type="entry name" value="vWA-like"/>
    <property type="match status" value="1"/>
</dbReference>
<dbReference type="InterPro" id="IPR036465">
    <property type="entry name" value="vWFA_dom_sf"/>
</dbReference>
<name>A0A226E6R9_FOLCA</name>
<evidence type="ECO:0000313" key="2">
    <source>
        <dbReference type="Proteomes" id="UP000198287"/>
    </source>
</evidence>
<proteinExistence type="predicted"/>
<accession>A0A226E6R9</accession>
<protein>
    <submittedName>
        <fullName evidence="1">Dual specificity tyrosine-phosphorylation-regulated kinase 4</fullName>
    </submittedName>
</protein>
<dbReference type="Gene3D" id="3.40.50.410">
    <property type="entry name" value="von Willebrand factor, type A domain"/>
    <property type="match status" value="1"/>
</dbReference>
<keyword evidence="2" id="KW-1185">Reference proteome</keyword>
<comment type="caution">
    <text evidence="1">The sequence shown here is derived from an EMBL/GenBank/DDBJ whole genome shotgun (WGS) entry which is preliminary data.</text>
</comment>
<dbReference type="CDD" id="cd00590">
    <property type="entry name" value="RRM_SF"/>
    <property type="match status" value="1"/>
</dbReference>
<sequence length="346" mass="38005">MAGFTKQGHDASVQFVIDNNVTLGGGKLQEIYNNIREIITISRATVRFGIFVTSPQSRRLVSDLKPKINTNNIWQQLRGSEAAKQTNFYDAWGLALNEIQYDEMSYSHLVLCTNGVDTTSFIYNLDSVINLLNQKLGRNPKLRVTLIQAGPRSVLTNALQTKCPFGDRCSCITVQDSNAGIRSGFEQVKAYARLELVQISPYTEVTTNLNALSFGGLRGAKGGAQVQSYAAHNNLGQSAFIQSHLATSAAAKANSSKFSLIQASKEKVVNTTPQSYKVWVGNLPMVNQSLILDYLKQWGGCKIETINGCPTQWAVVAYENQSSVEYAVKYGNASTFRGQVININKI</sequence>
<dbReference type="GO" id="GO:0016301">
    <property type="term" value="F:kinase activity"/>
    <property type="evidence" value="ECO:0007669"/>
    <property type="project" value="UniProtKB-KW"/>
</dbReference>
<dbReference type="SUPFAM" id="SSF54928">
    <property type="entry name" value="RNA-binding domain, RBD"/>
    <property type="match status" value="1"/>
</dbReference>
<dbReference type="Gene3D" id="3.30.70.330">
    <property type="match status" value="1"/>
</dbReference>
<organism evidence="1 2">
    <name type="scientific">Folsomia candida</name>
    <name type="common">Springtail</name>
    <dbReference type="NCBI Taxonomy" id="158441"/>
    <lineage>
        <taxon>Eukaryota</taxon>
        <taxon>Metazoa</taxon>
        <taxon>Ecdysozoa</taxon>
        <taxon>Arthropoda</taxon>
        <taxon>Hexapoda</taxon>
        <taxon>Collembola</taxon>
        <taxon>Entomobryomorpha</taxon>
        <taxon>Isotomoidea</taxon>
        <taxon>Isotomidae</taxon>
        <taxon>Proisotominae</taxon>
        <taxon>Folsomia</taxon>
    </lineage>
</organism>
<evidence type="ECO:0000313" key="1">
    <source>
        <dbReference type="EMBL" id="OXA52296.1"/>
    </source>
</evidence>
<dbReference type="AlphaFoldDB" id="A0A226E6R9"/>
<keyword evidence="1" id="KW-0808">Transferase</keyword>
<dbReference type="GO" id="GO:0032991">
    <property type="term" value="C:protein-containing complex"/>
    <property type="evidence" value="ECO:0007669"/>
    <property type="project" value="UniProtKB-ARBA"/>
</dbReference>
<dbReference type="Proteomes" id="UP000198287">
    <property type="component" value="Unassembled WGS sequence"/>
</dbReference>
<dbReference type="EMBL" id="LNIX01000007">
    <property type="protein sequence ID" value="OXA52296.1"/>
    <property type="molecule type" value="Genomic_DNA"/>
</dbReference>
<dbReference type="InterPro" id="IPR035979">
    <property type="entry name" value="RBD_domain_sf"/>
</dbReference>
<gene>
    <name evidence="1" type="ORF">Fcan01_13522</name>
</gene>